<reference evidence="2" key="1">
    <citation type="journal article" date="2020" name="Stud. Mycol.">
        <title>101 Dothideomycetes genomes: a test case for predicting lifestyles and emergence of pathogens.</title>
        <authorList>
            <person name="Haridas S."/>
            <person name="Albert R."/>
            <person name="Binder M."/>
            <person name="Bloem J."/>
            <person name="Labutti K."/>
            <person name="Salamov A."/>
            <person name="Andreopoulos B."/>
            <person name="Baker S."/>
            <person name="Barry K."/>
            <person name="Bills G."/>
            <person name="Bluhm B."/>
            <person name="Cannon C."/>
            <person name="Castanera R."/>
            <person name="Culley D."/>
            <person name="Daum C."/>
            <person name="Ezra D."/>
            <person name="Gonzalez J."/>
            <person name="Henrissat B."/>
            <person name="Kuo A."/>
            <person name="Liang C."/>
            <person name="Lipzen A."/>
            <person name="Lutzoni F."/>
            <person name="Magnuson J."/>
            <person name="Mondo S."/>
            <person name="Nolan M."/>
            <person name="Ohm R."/>
            <person name="Pangilinan J."/>
            <person name="Park H.-J."/>
            <person name="Ramirez L."/>
            <person name="Alfaro M."/>
            <person name="Sun H."/>
            <person name="Tritt A."/>
            <person name="Yoshinaga Y."/>
            <person name="Zwiers L.-H."/>
            <person name="Turgeon B."/>
            <person name="Goodwin S."/>
            <person name="Spatafora J."/>
            <person name="Crous P."/>
            <person name="Grigoriev I."/>
        </authorList>
    </citation>
    <scope>NUCLEOTIDE SEQUENCE</scope>
    <source>
        <strain evidence="2">CBS 113979</strain>
    </source>
</reference>
<name>A0A6G1HDC2_9PEZI</name>
<accession>A0A6G1HDC2</accession>
<dbReference type="EMBL" id="ML977140">
    <property type="protein sequence ID" value="KAF1991019.1"/>
    <property type="molecule type" value="Genomic_DNA"/>
</dbReference>
<sequence length="111" mass="12372">MRGFAGREFLMLAENGDSSSVDANTLNLVVARVDLTFWEYLKDGMDWEGNIDKFKLMYEDDGKWLDLKICVGEGYLTGEEAAIAVEKDAPEPPEDNKSAFEDDHCASGNLD</sequence>
<feature type="compositionally biased region" description="Basic and acidic residues" evidence="1">
    <location>
        <begin position="87"/>
        <end position="105"/>
    </location>
</feature>
<evidence type="ECO:0000256" key="1">
    <source>
        <dbReference type="SAM" id="MobiDB-lite"/>
    </source>
</evidence>
<proteinExistence type="predicted"/>
<dbReference type="AlphaFoldDB" id="A0A6G1HDC2"/>
<protein>
    <submittedName>
        <fullName evidence="2">Uncharacterized protein</fullName>
    </submittedName>
</protein>
<dbReference type="Proteomes" id="UP000800041">
    <property type="component" value="Unassembled WGS sequence"/>
</dbReference>
<gene>
    <name evidence="2" type="ORF">K402DRAFT_169428</name>
</gene>
<evidence type="ECO:0000313" key="2">
    <source>
        <dbReference type="EMBL" id="KAF1991019.1"/>
    </source>
</evidence>
<keyword evidence="3" id="KW-1185">Reference proteome</keyword>
<feature type="region of interest" description="Disordered" evidence="1">
    <location>
        <begin position="87"/>
        <end position="111"/>
    </location>
</feature>
<organism evidence="2 3">
    <name type="scientific">Aulographum hederae CBS 113979</name>
    <dbReference type="NCBI Taxonomy" id="1176131"/>
    <lineage>
        <taxon>Eukaryota</taxon>
        <taxon>Fungi</taxon>
        <taxon>Dikarya</taxon>
        <taxon>Ascomycota</taxon>
        <taxon>Pezizomycotina</taxon>
        <taxon>Dothideomycetes</taxon>
        <taxon>Pleosporomycetidae</taxon>
        <taxon>Aulographales</taxon>
        <taxon>Aulographaceae</taxon>
    </lineage>
</organism>
<evidence type="ECO:0000313" key="3">
    <source>
        <dbReference type="Proteomes" id="UP000800041"/>
    </source>
</evidence>